<evidence type="ECO:0000256" key="1">
    <source>
        <dbReference type="PROSITE-ProRule" id="PRU00409"/>
    </source>
</evidence>
<dbReference type="AlphaFoldDB" id="A0A0A0JE73"/>
<dbReference type="eggNOG" id="COG0189">
    <property type="taxonomic scope" value="Bacteria"/>
</dbReference>
<feature type="domain" description="ATP-grasp" evidence="2">
    <location>
        <begin position="31"/>
        <end position="263"/>
    </location>
</feature>
<keyword evidence="1" id="KW-0067">ATP-binding</keyword>
<proteinExistence type="predicted"/>
<keyword evidence="4" id="KW-1185">Reference proteome</keyword>
<dbReference type="OrthoDB" id="9791827at2"/>
<dbReference type="Proteomes" id="UP000030011">
    <property type="component" value="Unassembled WGS sequence"/>
</dbReference>
<evidence type="ECO:0000313" key="4">
    <source>
        <dbReference type="Proteomes" id="UP000030011"/>
    </source>
</evidence>
<dbReference type="Pfam" id="PF14305">
    <property type="entry name" value="ATPgrasp_TupA"/>
    <property type="match status" value="1"/>
</dbReference>
<sequence length="276" mass="31603">MTVAWTQRIAMRNAGREQDVPWWVNDKYKLHMFCAEHGYPVPRPFAFWRTPDEMDLGVGPDRFVLKPTVMSSSWGVMLLERLGDGTYFEQLSRRTLTQAQILAEQVRVHDRCKYKSSYRLMVEEWIEGPGPDKRIPLDYKVSVFYDEPRHVLQIDRNPQSIELAFFDGGFNVLTLPGSVELDPSRSLGQPVRPSEAEEMLQVATRLTTQLRTPFMRVDMFVGPRGPVIGELTASPGGAFYGNSHKYSDAYDEELGQAWAAAEERIHRDGRAQEEDC</sequence>
<dbReference type="STRING" id="1385521.N803_06390"/>
<evidence type="ECO:0000259" key="2">
    <source>
        <dbReference type="PROSITE" id="PS50975"/>
    </source>
</evidence>
<dbReference type="SUPFAM" id="SSF56059">
    <property type="entry name" value="Glutathione synthetase ATP-binding domain-like"/>
    <property type="match status" value="1"/>
</dbReference>
<protein>
    <recommendedName>
        <fullName evidence="2">ATP-grasp domain-containing protein</fullName>
    </recommendedName>
</protein>
<name>A0A0A0JE73_9MICO</name>
<dbReference type="PROSITE" id="PS50975">
    <property type="entry name" value="ATP_GRASP"/>
    <property type="match status" value="1"/>
</dbReference>
<dbReference type="InterPro" id="IPR011761">
    <property type="entry name" value="ATP-grasp"/>
</dbReference>
<dbReference type="Gene3D" id="3.30.470.20">
    <property type="entry name" value="ATP-grasp fold, B domain"/>
    <property type="match status" value="1"/>
</dbReference>
<organism evidence="3 4">
    <name type="scientific">Knoellia subterranea KCTC 19937</name>
    <dbReference type="NCBI Taxonomy" id="1385521"/>
    <lineage>
        <taxon>Bacteria</taxon>
        <taxon>Bacillati</taxon>
        <taxon>Actinomycetota</taxon>
        <taxon>Actinomycetes</taxon>
        <taxon>Micrococcales</taxon>
        <taxon>Intrasporangiaceae</taxon>
        <taxon>Knoellia</taxon>
    </lineage>
</organism>
<dbReference type="GO" id="GO:0005524">
    <property type="term" value="F:ATP binding"/>
    <property type="evidence" value="ECO:0007669"/>
    <property type="project" value="UniProtKB-UniRule"/>
</dbReference>
<comment type="caution">
    <text evidence="3">The sequence shown here is derived from an EMBL/GenBank/DDBJ whole genome shotgun (WGS) entry which is preliminary data.</text>
</comment>
<accession>A0A0A0JE73</accession>
<dbReference type="InterPro" id="IPR029465">
    <property type="entry name" value="ATPgrasp_TupA"/>
</dbReference>
<reference evidence="3 4" key="1">
    <citation type="submission" date="2013-08" db="EMBL/GenBank/DDBJ databases">
        <title>The genome sequence of Knoellia subterranea.</title>
        <authorList>
            <person name="Zhu W."/>
            <person name="Wang G."/>
        </authorList>
    </citation>
    <scope>NUCLEOTIDE SEQUENCE [LARGE SCALE GENOMIC DNA]</scope>
    <source>
        <strain evidence="3 4">KCTC 19937</strain>
    </source>
</reference>
<dbReference type="GO" id="GO:0046872">
    <property type="term" value="F:metal ion binding"/>
    <property type="evidence" value="ECO:0007669"/>
    <property type="project" value="InterPro"/>
</dbReference>
<gene>
    <name evidence="3" type="ORF">N803_06390</name>
</gene>
<keyword evidence="1" id="KW-0547">Nucleotide-binding</keyword>
<dbReference type="RefSeq" id="WP_035907498.1">
    <property type="nucleotide sequence ID" value="NZ_AVPK01000017.1"/>
</dbReference>
<dbReference type="EMBL" id="AVPK01000017">
    <property type="protein sequence ID" value="KGN35695.1"/>
    <property type="molecule type" value="Genomic_DNA"/>
</dbReference>
<evidence type="ECO:0000313" key="3">
    <source>
        <dbReference type="EMBL" id="KGN35695.1"/>
    </source>
</evidence>